<sequence>MPEGFYARHGKRWLDAAAAGLLLVLLSPLLAGVALAVRIALGPGVLFRQERAGRGGVPFTLFKFRSMRAPRFAGEPDAARLTRFGRLLRASALDEAPQLLNVLRGEMSLVGPRPLPMDYLPRYTPRQAERLRVRPGLAGLAQARGRNAVPWPARLEWDARYAAAVTARGDLAAVLGTLRVLLSGRGVNAPGHATMPELPPRNPRDTRRLPGRPHGNKPGGHPDRTGAHRSARRGRAG</sequence>
<dbReference type="Proteomes" id="UP001524642">
    <property type="component" value="Unassembled WGS sequence"/>
</dbReference>
<organism evidence="5 6">
    <name type="scientific">Roseomonas populi</name>
    <dbReference type="NCBI Taxonomy" id="3121582"/>
    <lineage>
        <taxon>Bacteria</taxon>
        <taxon>Pseudomonadati</taxon>
        <taxon>Pseudomonadota</taxon>
        <taxon>Alphaproteobacteria</taxon>
        <taxon>Acetobacterales</taxon>
        <taxon>Roseomonadaceae</taxon>
        <taxon>Roseomonas</taxon>
    </lineage>
</organism>
<keyword evidence="2" id="KW-0270">Exopolysaccharide synthesis</keyword>
<gene>
    <name evidence="5" type="ORF">NRP21_07815</name>
</gene>
<dbReference type="GO" id="GO:0016740">
    <property type="term" value="F:transferase activity"/>
    <property type="evidence" value="ECO:0007669"/>
    <property type="project" value="UniProtKB-KW"/>
</dbReference>
<accession>A0ABT1X1H6</accession>
<proteinExistence type="inferred from homology"/>
<dbReference type="Pfam" id="PF02397">
    <property type="entry name" value="Bac_transf"/>
    <property type="match status" value="1"/>
</dbReference>
<evidence type="ECO:0000256" key="2">
    <source>
        <dbReference type="ARBA" id="ARBA00023169"/>
    </source>
</evidence>
<protein>
    <submittedName>
        <fullName evidence="5">Sugar transferase</fullName>
    </submittedName>
</protein>
<comment type="caution">
    <text evidence="5">The sequence shown here is derived from an EMBL/GenBank/DDBJ whole genome shotgun (WGS) entry which is preliminary data.</text>
</comment>
<dbReference type="EMBL" id="JANJOU010000004">
    <property type="protein sequence ID" value="MCR0981953.1"/>
    <property type="molecule type" value="Genomic_DNA"/>
</dbReference>
<feature type="domain" description="Bacterial sugar transferase" evidence="4">
    <location>
        <begin position="11"/>
        <end position="182"/>
    </location>
</feature>
<comment type="similarity">
    <text evidence="1">Belongs to the bacterial sugar transferase family.</text>
</comment>
<keyword evidence="5" id="KW-0808">Transferase</keyword>
<name>A0ABT1X1H6_9PROT</name>
<dbReference type="PANTHER" id="PTHR30576">
    <property type="entry name" value="COLANIC BIOSYNTHESIS UDP-GLUCOSE LIPID CARRIER TRANSFERASE"/>
    <property type="match status" value="1"/>
</dbReference>
<feature type="region of interest" description="Disordered" evidence="3">
    <location>
        <begin position="186"/>
        <end position="237"/>
    </location>
</feature>
<dbReference type="PANTHER" id="PTHR30576:SF8">
    <property type="entry name" value="UNDECAPRENYL-PHOSPHATE GALACTOSE PHOSPHOTRANSFERASE"/>
    <property type="match status" value="1"/>
</dbReference>
<evidence type="ECO:0000259" key="4">
    <source>
        <dbReference type="Pfam" id="PF02397"/>
    </source>
</evidence>
<reference evidence="5 6" key="1">
    <citation type="submission" date="2022-06" db="EMBL/GenBank/DDBJ databases">
        <title>Roseomonas CN29.</title>
        <authorList>
            <person name="Cheng Y."/>
            <person name="He X."/>
        </authorList>
    </citation>
    <scope>NUCLEOTIDE SEQUENCE [LARGE SCALE GENOMIC DNA]</scope>
    <source>
        <strain evidence="5 6">CN29</strain>
    </source>
</reference>
<evidence type="ECO:0000256" key="1">
    <source>
        <dbReference type="ARBA" id="ARBA00006464"/>
    </source>
</evidence>
<dbReference type="InterPro" id="IPR003362">
    <property type="entry name" value="Bact_transf"/>
</dbReference>
<dbReference type="RefSeq" id="WP_257715624.1">
    <property type="nucleotide sequence ID" value="NZ_JANJOU010000004.1"/>
</dbReference>
<feature type="compositionally biased region" description="Basic residues" evidence="3">
    <location>
        <begin position="227"/>
        <end position="237"/>
    </location>
</feature>
<evidence type="ECO:0000313" key="6">
    <source>
        <dbReference type="Proteomes" id="UP001524642"/>
    </source>
</evidence>
<evidence type="ECO:0000313" key="5">
    <source>
        <dbReference type="EMBL" id="MCR0981953.1"/>
    </source>
</evidence>
<keyword evidence="6" id="KW-1185">Reference proteome</keyword>
<evidence type="ECO:0000256" key="3">
    <source>
        <dbReference type="SAM" id="MobiDB-lite"/>
    </source>
</evidence>